<dbReference type="InterPro" id="IPR012337">
    <property type="entry name" value="RNaseH-like_sf"/>
</dbReference>
<dbReference type="PANTHER" id="PTHR45913:SF19">
    <property type="entry name" value="LOW QUALITY PROTEIN: ZINC FINGER BED DOMAIN-CONTAINING PROTEIN 5-LIKE"/>
    <property type="match status" value="1"/>
</dbReference>
<gene>
    <name evidence="1" type="ORF">WH47_05031</name>
</gene>
<feature type="non-terminal residue" evidence="1">
    <location>
        <position position="1"/>
    </location>
</feature>
<dbReference type="Proteomes" id="UP000053825">
    <property type="component" value="Unassembled WGS sequence"/>
</dbReference>
<dbReference type="STRING" id="597456.A0A0L7QW41"/>
<protein>
    <submittedName>
        <fullName evidence="1">SCAN domain-containing protein 3</fullName>
    </submittedName>
</protein>
<accession>A0A0L7QW41</accession>
<reference evidence="1 2" key="1">
    <citation type="submission" date="2015-07" db="EMBL/GenBank/DDBJ databases">
        <title>The genome of Habropoda laboriosa.</title>
        <authorList>
            <person name="Pan H."/>
            <person name="Kapheim K."/>
        </authorList>
    </citation>
    <scope>NUCLEOTIDE SEQUENCE [LARGE SCALE GENOMIC DNA]</scope>
    <source>
        <strain evidence="1">0110345459</strain>
    </source>
</reference>
<dbReference type="SUPFAM" id="SSF53098">
    <property type="entry name" value="Ribonuclease H-like"/>
    <property type="match status" value="1"/>
</dbReference>
<dbReference type="OrthoDB" id="7613943at2759"/>
<dbReference type="PANTHER" id="PTHR45913">
    <property type="entry name" value="EPM2A-INTERACTING PROTEIN 1"/>
    <property type="match status" value="1"/>
</dbReference>
<dbReference type="EMBL" id="KQ414718">
    <property type="protein sequence ID" value="KOC62786.1"/>
    <property type="molecule type" value="Genomic_DNA"/>
</dbReference>
<evidence type="ECO:0000313" key="1">
    <source>
        <dbReference type="EMBL" id="KOC62786.1"/>
    </source>
</evidence>
<keyword evidence="2" id="KW-1185">Reference proteome</keyword>
<organism evidence="1 2">
    <name type="scientific">Habropoda laboriosa</name>
    <dbReference type="NCBI Taxonomy" id="597456"/>
    <lineage>
        <taxon>Eukaryota</taxon>
        <taxon>Metazoa</taxon>
        <taxon>Ecdysozoa</taxon>
        <taxon>Arthropoda</taxon>
        <taxon>Hexapoda</taxon>
        <taxon>Insecta</taxon>
        <taxon>Pterygota</taxon>
        <taxon>Neoptera</taxon>
        <taxon>Endopterygota</taxon>
        <taxon>Hymenoptera</taxon>
        <taxon>Apocrita</taxon>
        <taxon>Aculeata</taxon>
        <taxon>Apoidea</taxon>
        <taxon>Anthophila</taxon>
        <taxon>Apidae</taxon>
        <taxon>Habropoda</taxon>
    </lineage>
</organism>
<evidence type="ECO:0000313" key="2">
    <source>
        <dbReference type="Proteomes" id="UP000053825"/>
    </source>
</evidence>
<name>A0A0L7QW41_9HYME</name>
<proteinExistence type="predicted"/>
<dbReference type="AlphaFoldDB" id="A0A0L7QW41"/>
<sequence length="447" mass="51962">KKQKILERKYNEDYIRYGFSCCDKETPPKPECIICGEMLSNEAMVPSKLLRHLNSNHRSYAKKDKSFFLRQLDQRRKQRQSLLSSVTVSDKALEASYHVARLIARQKKPHTIGETLVKPACIEIVKSMLGPREVNEVKKVPLSADTVKKRINDMLSDILGILIAKLKTAQKFALQIDEPTDIKNRAQLIAIVRFVDEGTITIKEHYLFCNELPERTTDGKISRVTDDFFKTYDIPWSNCTSICTDGAAAMMANKNRFYWMAKLAYIFEHINQLNKKMQGRSENYLTCSDKLMGFKNKLELWQKELQKGSLEMFQRTYKSMIKNKQLILDLTQPHLSLLQEKLNHYFFTINTEQYNWIRNSFLADAENSTEALSLQIREEFIELRNDGTLKLNFSEMPLADFWISVKKEYPQISVKVVPILLPFSTTYLCEQSFSTLVLIKNDKRSCL</sequence>